<evidence type="ECO:0000256" key="16">
    <source>
        <dbReference type="RuleBase" id="RU003848"/>
    </source>
</evidence>
<reference evidence="18" key="1">
    <citation type="journal article" date="2021" name="PeerJ">
        <title>Extensive microbial diversity within the chicken gut microbiome revealed by metagenomics and culture.</title>
        <authorList>
            <person name="Gilroy R."/>
            <person name="Ravi A."/>
            <person name="Getino M."/>
            <person name="Pursley I."/>
            <person name="Horton D.L."/>
            <person name="Alikhan N.F."/>
            <person name="Baker D."/>
            <person name="Gharbi K."/>
            <person name="Hall N."/>
            <person name="Watson M."/>
            <person name="Adriaenssens E.M."/>
            <person name="Foster-Nyarko E."/>
            <person name="Jarju S."/>
            <person name="Secka A."/>
            <person name="Antonio M."/>
            <person name="Oren A."/>
            <person name="Chaudhuri R.R."/>
            <person name="La Ragione R."/>
            <person name="Hildebrand F."/>
            <person name="Pallen M.J."/>
        </authorList>
    </citation>
    <scope>NUCLEOTIDE SEQUENCE</scope>
    <source>
        <strain evidence="18">1719</strain>
    </source>
</reference>
<dbReference type="InterPro" id="IPR002146">
    <property type="entry name" value="ATP_synth_b/b'su_bac/chlpt"/>
</dbReference>
<dbReference type="InterPro" id="IPR005864">
    <property type="entry name" value="ATP_synth_F0_bsu_bac"/>
</dbReference>
<dbReference type="Proteomes" id="UP000824156">
    <property type="component" value="Unassembled WGS sequence"/>
</dbReference>
<comment type="subcellular location">
    <subcellularLocation>
        <location evidence="15">Cell membrane</location>
        <topology evidence="15">Single-pass membrane protein</topology>
    </subcellularLocation>
    <subcellularLocation>
        <location evidence="14">Endomembrane system</location>
        <topology evidence="14">Single-pass membrane protein</topology>
    </subcellularLocation>
</comment>
<accession>A0A9D1W8B5</accession>
<dbReference type="GO" id="GO:0005886">
    <property type="term" value="C:plasma membrane"/>
    <property type="evidence" value="ECO:0007669"/>
    <property type="project" value="UniProtKB-SubCell"/>
</dbReference>
<dbReference type="GO" id="GO:0045259">
    <property type="term" value="C:proton-transporting ATP synthase complex"/>
    <property type="evidence" value="ECO:0007669"/>
    <property type="project" value="UniProtKB-KW"/>
</dbReference>
<keyword evidence="6 15" id="KW-0375">Hydrogen ion transport</keyword>
<dbReference type="EMBL" id="DXEZ01000127">
    <property type="protein sequence ID" value="HIX54270.1"/>
    <property type="molecule type" value="Genomic_DNA"/>
</dbReference>
<evidence type="ECO:0000256" key="5">
    <source>
        <dbReference type="ARBA" id="ARBA00022692"/>
    </source>
</evidence>
<dbReference type="PANTHER" id="PTHR33445:SF1">
    <property type="entry name" value="ATP SYNTHASE SUBUNIT B"/>
    <property type="match status" value="1"/>
</dbReference>
<dbReference type="Gene3D" id="1.20.5.620">
    <property type="entry name" value="F1F0 ATP synthase subunit B, membrane domain"/>
    <property type="match status" value="1"/>
</dbReference>
<dbReference type="HAMAP" id="MF_01398">
    <property type="entry name" value="ATP_synth_b_bprime"/>
    <property type="match status" value="1"/>
</dbReference>
<evidence type="ECO:0000313" key="19">
    <source>
        <dbReference type="Proteomes" id="UP000824156"/>
    </source>
</evidence>
<feature type="transmembrane region" description="Helical" evidence="15">
    <location>
        <begin position="12"/>
        <end position="30"/>
    </location>
</feature>
<dbReference type="InterPro" id="IPR050059">
    <property type="entry name" value="ATP_synthase_B_chain"/>
</dbReference>
<evidence type="ECO:0000256" key="12">
    <source>
        <dbReference type="ARBA" id="ARBA00025614"/>
    </source>
</evidence>
<keyword evidence="3 15" id="KW-1003">Cell membrane</keyword>
<dbReference type="GO" id="GO:0046961">
    <property type="term" value="F:proton-transporting ATPase activity, rotational mechanism"/>
    <property type="evidence" value="ECO:0007669"/>
    <property type="project" value="TreeGrafter"/>
</dbReference>
<dbReference type="GO" id="GO:0012505">
    <property type="term" value="C:endomembrane system"/>
    <property type="evidence" value="ECO:0007669"/>
    <property type="project" value="UniProtKB-SubCell"/>
</dbReference>
<name>A0A9D1W8B5_9SPHI</name>
<keyword evidence="9 15" id="KW-0472">Membrane</keyword>
<evidence type="ECO:0000256" key="17">
    <source>
        <dbReference type="SAM" id="Coils"/>
    </source>
</evidence>
<dbReference type="NCBIfam" id="NF011041">
    <property type="entry name" value="PRK14471.1"/>
    <property type="match status" value="1"/>
</dbReference>
<gene>
    <name evidence="15" type="primary">atpF</name>
    <name evidence="18" type="ORF">H9853_04535</name>
</gene>
<comment type="similarity">
    <text evidence="1 15 16">Belongs to the ATPase B chain family.</text>
</comment>
<comment type="function">
    <text evidence="11 15">F(1)F(0) ATP synthase produces ATP from ADP in the presence of a proton or sodium gradient. F-type ATPases consist of two structural domains, F(1) containing the extramembraneous catalytic core and F(0) containing the membrane proton channel, linked together by a central stalk and a peripheral stalk. During catalysis, ATP synthesis in the catalytic domain of F(1) is coupled via a rotary mechanism of the central stalk subunits to proton translocation.</text>
</comment>
<dbReference type="InterPro" id="IPR028987">
    <property type="entry name" value="ATP_synth_B-like_membr_sf"/>
</dbReference>
<protein>
    <recommendedName>
        <fullName evidence="15">ATP synthase subunit b</fullName>
    </recommendedName>
    <alternativeName>
        <fullName evidence="15">ATP synthase F(0) sector subunit b</fullName>
    </alternativeName>
    <alternativeName>
        <fullName evidence="15">ATPase subunit I</fullName>
    </alternativeName>
    <alternativeName>
        <fullName evidence="15">F-type ATPase subunit b</fullName>
        <shortName evidence="15">F-ATPase subunit b</shortName>
    </alternativeName>
</protein>
<comment type="caution">
    <text evidence="18">The sequence shown here is derived from an EMBL/GenBank/DDBJ whole genome shotgun (WGS) entry which is preliminary data.</text>
</comment>
<keyword evidence="17" id="KW-0175">Coiled coil</keyword>
<comment type="function">
    <text evidence="12">Component of the F(0) channel, it forms part of the peripheral stalk, linking F(1) to F(0). The b'-subunit is a diverged and duplicated form of b found in plants and photosynthetic bacteria.</text>
</comment>
<evidence type="ECO:0000256" key="1">
    <source>
        <dbReference type="ARBA" id="ARBA00005513"/>
    </source>
</evidence>
<evidence type="ECO:0000256" key="3">
    <source>
        <dbReference type="ARBA" id="ARBA00022475"/>
    </source>
</evidence>
<dbReference type="SUPFAM" id="SSF81573">
    <property type="entry name" value="F1F0 ATP synthase subunit B, membrane domain"/>
    <property type="match status" value="1"/>
</dbReference>
<comment type="subunit">
    <text evidence="13">F-type ATPases have 2 components, F(1) - the catalytic core - and F(0) - the membrane proton channel. F(1) has five subunits: alpha(3), beta(3), gamma(1), delta(1), epsilon(1). F(0) has four main subunits: a(1), b(2) and c(10-14). The alpha and beta chains form an alternating ring which encloses part of the gamma chain. F(1) is attached to F(0) by a central stalk formed by the gamma and epsilon chains, while a peripheral stalk is formed by the delta and b chains.</text>
</comment>
<dbReference type="Pfam" id="PF00430">
    <property type="entry name" value="ATP-synt_B"/>
    <property type="match status" value="1"/>
</dbReference>
<keyword evidence="2 15" id="KW-0813">Transport</keyword>
<evidence type="ECO:0000256" key="8">
    <source>
        <dbReference type="ARBA" id="ARBA00023065"/>
    </source>
</evidence>
<evidence type="ECO:0000256" key="6">
    <source>
        <dbReference type="ARBA" id="ARBA00022781"/>
    </source>
</evidence>
<evidence type="ECO:0000256" key="2">
    <source>
        <dbReference type="ARBA" id="ARBA00022448"/>
    </source>
</evidence>
<dbReference type="PANTHER" id="PTHR33445">
    <property type="entry name" value="ATP SYNTHASE SUBUNIT B', CHLOROPLASTIC"/>
    <property type="match status" value="1"/>
</dbReference>
<keyword evidence="4 15" id="KW-0138">CF(0)</keyword>
<sequence length="164" mass="18896">MDLLIPEIGLIFWHTLSFLILMFLLAKFAWKPVMKAIKDRESSITSALESADKARLEMARLTNENEQLLIQARAERDEILKEAKTLQDKIVSEAKNEAQNEGAKMIAQARREIEDQKNKALAEVKEQVSTLSLDIARKLLEKEFEDPQQQKHLVDELLKDVRLN</sequence>
<evidence type="ECO:0000256" key="10">
    <source>
        <dbReference type="ARBA" id="ARBA00023310"/>
    </source>
</evidence>
<evidence type="ECO:0000256" key="9">
    <source>
        <dbReference type="ARBA" id="ARBA00023136"/>
    </source>
</evidence>
<comment type="subunit">
    <text evidence="15">F-type ATPases have 2 components, F(1) - the catalytic core - and F(0) - the membrane proton channel. F(1) has five subunits: alpha(3), beta(3), gamma(1), delta(1), epsilon(1). F(0) has three main subunits: a(1), b(2) and c(10-14). The alpha and beta chains form an alternating ring which encloses part of the gamma chain. F(1) is attached to F(0) by a central stalk formed by the gamma and epsilon chains, while a peripheral stalk is formed by the delta and b chains.</text>
</comment>
<keyword evidence="10 15" id="KW-0066">ATP synthesis</keyword>
<feature type="coiled-coil region" evidence="17">
    <location>
        <begin position="44"/>
        <end position="126"/>
    </location>
</feature>
<evidence type="ECO:0000256" key="11">
    <source>
        <dbReference type="ARBA" id="ARBA00025198"/>
    </source>
</evidence>
<reference evidence="18" key="2">
    <citation type="submission" date="2021-04" db="EMBL/GenBank/DDBJ databases">
        <authorList>
            <person name="Gilroy R."/>
        </authorList>
    </citation>
    <scope>NUCLEOTIDE SEQUENCE</scope>
    <source>
        <strain evidence="18">1719</strain>
    </source>
</reference>
<evidence type="ECO:0000256" key="15">
    <source>
        <dbReference type="HAMAP-Rule" id="MF_01398"/>
    </source>
</evidence>
<evidence type="ECO:0000313" key="18">
    <source>
        <dbReference type="EMBL" id="HIX54270.1"/>
    </source>
</evidence>
<dbReference type="NCBIfam" id="TIGR01144">
    <property type="entry name" value="ATP_synt_b"/>
    <property type="match status" value="1"/>
</dbReference>
<evidence type="ECO:0000256" key="13">
    <source>
        <dbReference type="ARBA" id="ARBA00026054"/>
    </source>
</evidence>
<keyword evidence="8 15" id="KW-0406">Ion transport</keyword>
<proteinExistence type="inferred from homology"/>
<evidence type="ECO:0000256" key="4">
    <source>
        <dbReference type="ARBA" id="ARBA00022547"/>
    </source>
</evidence>
<dbReference type="GO" id="GO:0046933">
    <property type="term" value="F:proton-transporting ATP synthase activity, rotational mechanism"/>
    <property type="evidence" value="ECO:0007669"/>
    <property type="project" value="UniProtKB-UniRule"/>
</dbReference>
<evidence type="ECO:0000256" key="14">
    <source>
        <dbReference type="ARBA" id="ARBA00037847"/>
    </source>
</evidence>
<keyword evidence="7 15" id="KW-1133">Transmembrane helix</keyword>
<organism evidence="18 19">
    <name type="scientific">Candidatus Sphingobacterium stercoripullorum</name>
    <dbReference type="NCBI Taxonomy" id="2838759"/>
    <lineage>
        <taxon>Bacteria</taxon>
        <taxon>Pseudomonadati</taxon>
        <taxon>Bacteroidota</taxon>
        <taxon>Sphingobacteriia</taxon>
        <taxon>Sphingobacteriales</taxon>
        <taxon>Sphingobacteriaceae</taxon>
        <taxon>Sphingobacterium</taxon>
    </lineage>
</organism>
<evidence type="ECO:0000256" key="7">
    <source>
        <dbReference type="ARBA" id="ARBA00022989"/>
    </source>
</evidence>
<dbReference type="CDD" id="cd06503">
    <property type="entry name" value="ATP-synt_Fo_b"/>
    <property type="match status" value="1"/>
</dbReference>
<dbReference type="AlphaFoldDB" id="A0A9D1W8B5"/>
<keyword evidence="5 15" id="KW-0812">Transmembrane</keyword>